<dbReference type="AlphaFoldDB" id="K9UMI9"/>
<dbReference type="Proteomes" id="UP000010366">
    <property type="component" value="Chromosome"/>
</dbReference>
<dbReference type="HOGENOM" id="CLU_3097014_0_0_3"/>
<dbReference type="KEGG" id="cmp:Cha6605_4480"/>
<evidence type="ECO:0000313" key="2">
    <source>
        <dbReference type="Proteomes" id="UP000010366"/>
    </source>
</evidence>
<accession>K9UMI9</accession>
<evidence type="ECO:0000313" key="1">
    <source>
        <dbReference type="EMBL" id="AFY95409.1"/>
    </source>
</evidence>
<sequence>MGENLQIDREFKLLNLFDNLLGTPQAALTQLQPFKLVANNFCVCFNFKLEQ</sequence>
<gene>
    <name evidence="1" type="ORF">Cha6605_4480</name>
</gene>
<organism evidence="1 2">
    <name type="scientific">Chamaesiphon minutus (strain ATCC 27169 / PCC 6605)</name>
    <dbReference type="NCBI Taxonomy" id="1173020"/>
    <lineage>
        <taxon>Bacteria</taxon>
        <taxon>Bacillati</taxon>
        <taxon>Cyanobacteriota</taxon>
        <taxon>Cyanophyceae</taxon>
        <taxon>Gomontiellales</taxon>
        <taxon>Chamaesiphonaceae</taxon>
        <taxon>Chamaesiphon</taxon>
    </lineage>
</organism>
<protein>
    <submittedName>
        <fullName evidence="1">Uncharacterized protein</fullName>
    </submittedName>
</protein>
<keyword evidence="2" id="KW-1185">Reference proteome</keyword>
<dbReference type="EMBL" id="CP003600">
    <property type="protein sequence ID" value="AFY95409.1"/>
    <property type="molecule type" value="Genomic_DNA"/>
</dbReference>
<reference evidence="1 2" key="1">
    <citation type="submission" date="2012-05" db="EMBL/GenBank/DDBJ databases">
        <title>Finished chromosome of genome of Chamaesiphon sp. PCC 6605.</title>
        <authorList>
            <consortium name="US DOE Joint Genome Institute"/>
            <person name="Gugger M."/>
            <person name="Coursin T."/>
            <person name="Rippka R."/>
            <person name="Tandeau De Marsac N."/>
            <person name="Huntemann M."/>
            <person name="Wei C.-L."/>
            <person name="Han J."/>
            <person name="Detter J.C."/>
            <person name="Han C."/>
            <person name="Tapia R."/>
            <person name="Chen A."/>
            <person name="Kyrpides N."/>
            <person name="Mavromatis K."/>
            <person name="Markowitz V."/>
            <person name="Szeto E."/>
            <person name="Ivanova N."/>
            <person name="Pagani I."/>
            <person name="Pati A."/>
            <person name="Goodwin L."/>
            <person name="Nordberg H.P."/>
            <person name="Cantor M.N."/>
            <person name="Hua S.X."/>
            <person name="Woyke T."/>
            <person name="Kerfeld C.A."/>
        </authorList>
    </citation>
    <scope>NUCLEOTIDE SEQUENCE [LARGE SCALE GENOMIC DNA]</scope>
    <source>
        <strain evidence="2">ATCC 27169 / PCC 6605</strain>
    </source>
</reference>
<proteinExistence type="predicted"/>
<name>K9UMI9_CHAP6</name>